<dbReference type="Proteomes" id="UP000308705">
    <property type="component" value="Unassembled WGS sequence"/>
</dbReference>
<sequence>MTKLREGSHWGIVMSTNDPEQRDRLKIRIPRMMGEEVTDWVEPDSLAVSVFKVGDRVWVRCLDGDTRHMVYHVPWDKKRAHLRNATDFVDLTHPVGPVTVRAENDTAYMSGNTSSVVMSGGKVHCMGKDASGYVPCVATVHEIASSVSLKHDIRDHDFDPFQVIKNAPVKVWKYVPEYSADQRDHMGPLLEQLPEEFRSGDNLDPQALVSVLWEAVHDLSIRVELLENRLYGPKSTNTE</sequence>
<evidence type="ECO:0000313" key="1">
    <source>
        <dbReference type="EMBL" id="TKK84691.1"/>
    </source>
</evidence>
<gene>
    <name evidence="1" type="ORF">FDA94_29190</name>
</gene>
<dbReference type="EMBL" id="SZQA01000033">
    <property type="protein sequence ID" value="TKK84691.1"/>
    <property type="molecule type" value="Genomic_DNA"/>
</dbReference>
<name>A0A4U3M793_9ACTN</name>
<dbReference type="RefSeq" id="WP_137250275.1">
    <property type="nucleotide sequence ID" value="NZ_SZQA01000033.1"/>
</dbReference>
<accession>A0A4U3M793</accession>
<evidence type="ECO:0000313" key="2">
    <source>
        <dbReference type="Proteomes" id="UP000308705"/>
    </source>
</evidence>
<comment type="caution">
    <text evidence="1">The sequence shown here is derived from an EMBL/GenBank/DDBJ whole genome shotgun (WGS) entry which is preliminary data.</text>
</comment>
<dbReference type="OrthoDB" id="9762420at2"/>
<dbReference type="AlphaFoldDB" id="A0A4U3M793"/>
<proteinExistence type="predicted"/>
<organism evidence="1 2">
    <name type="scientific">Herbidospora galbida</name>
    <dbReference type="NCBI Taxonomy" id="2575442"/>
    <lineage>
        <taxon>Bacteria</taxon>
        <taxon>Bacillati</taxon>
        <taxon>Actinomycetota</taxon>
        <taxon>Actinomycetes</taxon>
        <taxon>Streptosporangiales</taxon>
        <taxon>Streptosporangiaceae</taxon>
        <taxon>Herbidospora</taxon>
    </lineage>
</organism>
<keyword evidence="2" id="KW-1185">Reference proteome</keyword>
<reference evidence="1 2" key="1">
    <citation type="submission" date="2019-04" db="EMBL/GenBank/DDBJ databases">
        <title>Herbidospora sp. NEAU-GS14.nov., a novel actinomycete isolated from soil.</title>
        <authorList>
            <person name="Han L."/>
        </authorList>
    </citation>
    <scope>NUCLEOTIDE SEQUENCE [LARGE SCALE GENOMIC DNA]</scope>
    <source>
        <strain evidence="1 2">NEAU-GS14</strain>
    </source>
</reference>
<protein>
    <submittedName>
        <fullName evidence="1">Uncharacterized protein</fullName>
    </submittedName>
</protein>